<name>A0AA38GDY5_TAXCH</name>
<protein>
    <submittedName>
        <fullName evidence="1">Uncharacterized protein</fullName>
    </submittedName>
</protein>
<comment type="caution">
    <text evidence="1">The sequence shown here is derived from an EMBL/GenBank/DDBJ whole genome shotgun (WGS) entry which is preliminary data.</text>
</comment>
<dbReference type="AlphaFoldDB" id="A0AA38GDY5"/>
<accession>A0AA38GDY5</accession>
<keyword evidence="2" id="KW-1185">Reference proteome</keyword>
<dbReference type="EMBL" id="JAHRHJ020000003">
    <property type="protein sequence ID" value="KAH9321361.1"/>
    <property type="molecule type" value="Genomic_DNA"/>
</dbReference>
<feature type="non-terminal residue" evidence="1">
    <location>
        <position position="1"/>
    </location>
</feature>
<proteinExistence type="predicted"/>
<sequence length="57" mass="6409">NLKYLESDLEDASSRLNMYGKLENISKARDGILESQRDTSDKIGLGLKGEHVKNDDK</sequence>
<feature type="non-terminal residue" evidence="1">
    <location>
        <position position="57"/>
    </location>
</feature>
<dbReference type="Proteomes" id="UP000824469">
    <property type="component" value="Unassembled WGS sequence"/>
</dbReference>
<evidence type="ECO:0000313" key="1">
    <source>
        <dbReference type="EMBL" id="KAH9321361.1"/>
    </source>
</evidence>
<reference evidence="1 2" key="1">
    <citation type="journal article" date="2021" name="Nat. Plants">
        <title>The Taxus genome provides insights into paclitaxel biosynthesis.</title>
        <authorList>
            <person name="Xiong X."/>
            <person name="Gou J."/>
            <person name="Liao Q."/>
            <person name="Li Y."/>
            <person name="Zhou Q."/>
            <person name="Bi G."/>
            <person name="Li C."/>
            <person name="Du R."/>
            <person name="Wang X."/>
            <person name="Sun T."/>
            <person name="Guo L."/>
            <person name="Liang H."/>
            <person name="Lu P."/>
            <person name="Wu Y."/>
            <person name="Zhang Z."/>
            <person name="Ro D.K."/>
            <person name="Shang Y."/>
            <person name="Huang S."/>
            <person name="Yan J."/>
        </authorList>
    </citation>
    <scope>NUCLEOTIDE SEQUENCE [LARGE SCALE GENOMIC DNA]</scope>
    <source>
        <strain evidence="1">Ta-2019</strain>
    </source>
</reference>
<evidence type="ECO:0000313" key="2">
    <source>
        <dbReference type="Proteomes" id="UP000824469"/>
    </source>
</evidence>
<gene>
    <name evidence="1" type="ORF">KI387_016000</name>
</gene>
<organism evidence="1 2">
    <name type="scientific">Taxus chinensis</name>
    <name type="common">Chinese yew</name>
    <name type="synonym">Taxus wallichiana var. chinensis</name>
    <dbReference type="NCBI Taxonomy" id="29808"/>
    <lineage>
        <taxon>Eukaryota</taxon>
        <taxon>Viridiplantae</taxon>
        <taxon>Streptophyta</taxon>
        <taxon>Embryophyta</taxon>
        <taxon>Tracheophyta</taxon>
        <taxon>Spermatophyta</taxon>
        <taxon>Pinopsida</taxon>
        <taxon>Pinidae</taxon>
        <taxon>Conifers II</taxon>
        <taxon>Cupressales</taxon>
        <taxon>Taxaceae</taxon>
        <taxon>Taxus</taxon>
    </lineage>
</organism>